<dbReference type="Proteomes" id="UP001317191">
    <property type="component" value="Unassembled WGS sequence"/>
</dbReference>
<accession>A0ABT0TRZ0</accession>
<proteinExistence type="predicted"/>
<dbReference type="EMBL" id="JAMLJM010000007">
    <property type="protein sequence ID" value="MCL9809653.1"/>
    <property type="molecule type" value="Genomic_DNA"/>
</dbReference>
<organism evidence="1 2">
    <name type="scientific">Flavobacterium luminosum</name>
    <dbReference type="NCBI Taxonomy" id="2949086"/>
    <lineage>
        <taxon>Bacteria</taxon>
        <taxon>Pseudomonadati</taxon>
        <taxon>Bacteroidota</taxon>
        <taxon>Flavobacteriia</taxon>
        <taxon>Flavobacteriales</taxon>
        <taxon>Flavobacteriaceae</taxon>
        <taxon>Flavobacterium</taxon>
    </lineage>
</organism>
<sequence>MMEKNIQNLYDLMEKLDRVGRNGYTGYESNSILNIAEKAKKLISEFTDLDDELKKEALFELDFIINSKITIGKNEIMDLIRKTSSPIISILDFYGITFY</sequence>
<keyword evidence="2" id="KW-1185">Reference proteome</keyword>
<evidence type="ECO:0000313" key="2">
    <source>
        <dbReference type="Proteomes" id="UP001317191"/>
    </source>
</evidence>
<gene>
    <name evidence="1" type="ORF">NAT50_09820</name>
</gene>
<reference evidence="1 2" key="1">
    <citation type="submission" date="2022-05" db="EMBL/GenBank/DDBJ databases">
        <title>Flavobacterium sp., isolated from activated sludge.</title>
        <authorList>
            <person name="Ran Q."/>
        </authorList>
    </citation>
    <scope>NUCLEOTIDE SEQUENCE [LARGE SCALE GENOMIC DNA]</scope>
    <source>
        <strain evidence="1 2">HXWNR70</strain>
    </source>
</reference>
<dbReference type="RefSeq" id="WP_250593102.1">
    <property type="nucleotide sequence ID" value="NZ_JAMLJM010000007.1"/>
</dbReference>
<comment type="caution">
    <text evidence="1">The sequence shown here is derived from an EMBL/GenBank/DDBJ whole genome shotgun (WGS) entry which is preliminary data.</text>
</comment>
<evidence type="ECO:0000313" key="1">
    <source>
        <dbReference type="EMBL" id="MCL9809653.1"/>
    </source>
</evidence>
<name>A0ABT0TRZ0_9FLAO</name>
<protein>
    <submittedName>
        <fullName evidence="1">Uncharacterized protein</fullName>
    </submittedName>
</protein>